<keyword evidence="4" id="KW-0326">Glycosidase</keyword>
<dbReference type="PANTHER" id="PTHR46323:SF2">
    <property type="entry name" value="BETA-GALACTOSIDASE"/>
    <property type="match status" value="1"/>
</dbReference>
<evidence type="ECO:0000256" key="1">
    <source>
        <dbReference type="ARBA" id="ARBA00001412"/>
    </source>
</evidence>
<evidence type="ECO:0000256" key="5">
    <source>
        <dbReference type="SAM" id="MobiDB-lite"/>
    </source>
</evidence>
<sequence>MSTGEWRSCKTEGVNRHEHFPETGHSLNEEQMIRDLVLIKQANCNHVRTCHYSDDPLWYELCDKYGLYVLAEANLDAMVR</sequence>
<feature type="region of interest" description="Disordered" evidence="5">
    <location>
        <begin position="1"/>
        <end position="26"/>
    </location>
</feature>
<dbReference type="InterPro" id="IPR017853">
    <property type="entry name" value="GH"/>
</dbReference>
<dbReference type="InterPro" id="IPR050347">
    <property type="entry name" value="Bact_Beta-galactosidase"/>
</dbReference>
<name>A0A5C6LID6_9BACT</name>
<feature type="domain" description="Glycoside hydrolase family 2 catalytic" evidence="6">
    <location>
        <begin position="12"/>
        <end position="78"/>
    </location>
</feature>
<dbReference type="GO" id="GO:0009341">
    <property type="term" value="C:beta-galactosidase complex"/>
    <property type="evidence" value="ECO:0007669"/>
    <property type="project" value="TreeGrafter"/>
</dbReference>
<evidence type="ECO:0000256" key="3">
    <source>
        <dbReference type="ARBA" id="ARBA00022801"/>
    </source>
</evidence>
<dbReference type="Proteomes" id="UP000318815">
    <property type="component" value="Unassembled WGS sequence"/>
</dbReference>
<keyword evidence="3" id="KW-0378">Hydrolase</keyword>
<reference evidence="7 8" key="1">
    <citation type="submission" date="2019-08" db="EMBL/GenBank/DDBJ databases">
        <title>Whole genome sequencing of chitin degrading bacteria Chitinophaga pinensis YS16.</title>
        <authorList>
            <person name="Singh R.P."/>
            <person name="Manchanda G."/>
            <person name="Maurya I.K."/>
            <person name="Joshi N.K."/>
            <person name="Srivastava A.K."/>
        </authorList>
    </citation>
    <scope>NUCLEOTIDE SEQUENCE [LARGE SCALE GENOMIC DNA]</scope>
    <source>
        <strain evidence="7 8">YS-16</strain>
    </source>
</reference>
<dbReference type="SUPFAM" id="SSF51445">
    <property type="entry name" value="(Trans)glycosidases"/>
    <property type="match status" value="1"/>
</dbReference>
<proteinExistence type="predicted"/>
<evidence type="ECO:0000256" key="2">
    <source>
        <dbReference type="ARBA" id="ARBA00012756"/>
    </source>
</evidence>
<dbReference type="GO" id="GO:0004565">
    <property type="term" value="F:beta-galactosidase activity"/>
    <property type="evidence" value="ECO:0007669"/>
    <property type="project" value="UniProtKB-EC"/>
</dbReference>
<comment type="catalytic activity">
    <reaction evidence="1">
        <text>Hydrolysis of terminal non-reducing beta-D-galactose residues in beta-D-galactosides.</text>
        <dbReference type="EC" id="3.2.1.23"/>
    </reaction>
</comment>
<comment type="caution">
    <text evidence="7">The sequence shown here is derived from an EMBL/GenBank/DDBJ whole genome shotgun (WGS) entry which is preliminary data.</text>
</comment>
<dbReference type="EMBL" id="VOHS01000088">
    <property type="protein sequence ID" value="TWV89597.1"/>
    <property type="molecule type" value="Genomic_DNA"/>
</dbReference>
<dbReference type="InterPro" id="IPR006103">
    <property type="entry name" value="Glyco_hydro_2_cat"/>
</dbReference>
<evidence type="ECO:0000256" key="4">
    <source>
        <dbReference type="ARBA" id="ARBA00023295"/>
    </source>
</evidence>
<organism evidence="7 8">
    <name type="scientific">Chitinophaga pinensis</name>
    <dbReference type="NCBI Taxonomy" id="79329"/>
    <lineage>
        <taxon>Bacteria</taxon>
        <taxon>Pseudomonadati</taxon>
        <taxon>Bacteroidota</taxon>
        <taxon>Chitinophagia</taxon>
        <taxon>Chitinophagales</taxon>
        <taxon>Chitinophagaceae</taxon>
        <taxon>Chitinophaga</taxon>
    </lineage>
</organism>
<dbReference type="AlphaFoldDB" id="A0A5C6LID6"/>
<keyword evidence="8" id="KW-1185">Reference proteome</keyword>
<dbReference type="Gene3D" id="3.20.20.80">
    <property type="entry name" value="Glycosidases"/>
    <property type="match status" value="1"/>
</dbReference>
<feature type="compositionally biased region" description="Basic and acidic residues" evidence="5">
    <location>
        <begin position="7"/>
        <end position="26"/>
    </location>
</feature>
<dbReference type="Pfam" id="PF02836">
    <property type="entry name" value="Glyco_hydro_2_C"/>
    <property type="match status" value="1"/>
</dbReference>
<evidence type="ECO:0000313" key="8">
    <source>
        <dbReference type="Proteomes" id="UP000318815"/>
    </source>
</evidence>
<evidence type="ECO:0000259" key="6">
    <source>
        <dbReference type="Pfam" id="PF02836"/>
    </source>
</evidence>
<dbReference type="EC" id="3.2.1.23" evidence="2"/>
<accession>A0A5C6LID6</accession>
<dbReference type="GO" id="GO:0005990">
    <property type="term" value="P:lactose catabolic process"/>
    <property type="evidence" value="ECO:0007669"/>
    <property type="project" value="TreeGrafter"/>
</dbReference>
<dbReference type="PANTHER" id="PTHR46323">
    <property type="entry name" value="BETA-GALACTOSIDASE"/>
    <property type="match status" value="1"/>
</dbReference>
<evidence type="ECO:0000313" key="7">
    <source>
        <dbReference type="EMBL" id="TWV89597.1"/>
    </source>
</evidence>
<dbReference type="OrthoDB" id="9801077at2"/>
<gene>
    <name evidence="7" type="ORF">FEF09_29905</name>
</gene>
<protein>
    <recommendedName>
        <fullName evidence="2">beta-galactosidase</fullName>
        <ecNumber evidence="2">3.2.1.23</ecNumber>
    </recommendedName>
</protein>